<accession>A0ABD3XWT8</accession>
<evidence type="ECO:0000313" key="2">
    <source>
        <dbReference type="Proteomes" id="UP001634394"/>
    </source>
</evidence>
<dbReference type="Proteomes" id="UP001634394">
    <property type="component" value="Unassembled WGS sequence"/>
</dbReference>
<dbReference type="AlphaFoldDB" id="A0ABD3XWT8"/>
<organism evidence="1 2">
    <name type="scientific">Sinanodonta woodiana</name>
    <name type="common">Chinese pond mussel</name>
    <name type="synonym">Anodonta woodiana</name>
    <dbReference type="NCBI Taxonomy" id="1069815"/>
    <lineage>
        <taxon>Eukaryota</taxon>
        <taxon>Metazoa</taxon>
        <taxon>Spiralia</taxon>
        <taxon>Lophotrochozoa</taxon>
        <taxon>Mollusca</taxon>
        <taxon>Bivalvia</taxon>
        <taxon>Autobranchia</taxon>
        <taxon>Heteroconchia</taxon>
        <taxon>Palaeoheterodonta</taxon>
        <taxon>Unionida</taxon>
        <taxon>Unionoidea</taxon>
        <taxon>Unionidae</taxon>
        <taxon>Unioninae</taxon>
        <taxon>Sinanodonta</taxon>
    </lineage>
</organism>
<protein>
    <recommendedName>
        <fullName evidence="3">C-type lectin domain-containing protein</fullName>
    </recommendedName>
</protein>
<name>A0ABD3XWT8_SINWO</name>
<feature type="non-terminal residue" evidence="1">
    <location>
        <position position="1"/>
    </location>
</feature>
<reference evidence="1 2" key="1">
    <citation type="submission" date="2024-11" db="EMBL/GenBank/DDBJ databases">
        <title>Chromosome-level genome assembly of the freshwater bivalve Anodonta woodiana.</title>
        <authorList>
            <person name="Chen X."/>
        </authorList>
    </citation>
    <scope>NUCLEOTIDE SEQUENCE [LARGE SCALE GENOMIC DNA]</scope>
    <source>
        <strain evidence="1">MN2024</strain>
        <tissue evidence="1">Gills</tissue>
    </source>
</reference>
<evidence type="ECO:0000313" key="1">
    <source>
        <dbReference type="EMBL" id="KAL3890646.1"/>
    </source>
</evidence>
<gene>
    <name evidence="1" type="ORF">ACJMK2_002927</name>
</gene>
<comment type="caution">
    <text evidence="1">The sequence shown here is derived from an EMBL/GenBank/DDBJ whole genome shotgun (WGS) entry which is preliminary data.</text>
</comment>
<sequence>WGVTWLRAKTGVNGIASYIGGPAIPSNSPMWVRGGPDTPDGCSSLRYDGNGARLLDEPCNTLLSHVCQQF</sequence>
<evidence type="ECO:0008006" key="3">
    <source>
        <dbReference type="Google" id="ProtNLM"/>
    </source>
</evidence>
<keyword evidence="2" id="KW-1185">Reference proteome</keyword>
<proteinExistence type="predicted"/>
<dbReference type="EMBL" id="JBJQND010000001">
    <property type="protein sequence ID" value="KAL3890646.1"/>
    <property type="molecule type" value="Genomic_DNA"/>
</dbReference>